<gene>
    <name evidence="4" type="primary">syd</name>
    <name evidence="5" type="ORF">AX660_17470</name>
</gene>
<comment type="similarity">
    <text evidence="4">Belongs to the Syd family.</text>
</comment>
<dbReference type="InterPro" id="IPR009948">
    <property type="entry name" value="Syd"/>
</dbReference>
<keyword evidence="6" id="KW-1185">Reference proteome</keyword>
<comment type="subcellular location">
    <subcellularLocation>
        <location evidence="4">Cell inner membrane</location>
        <topology evidence="4">Peripheral membrane protein</topology>
        <orientation evidence="4">Cytoplasmic side</orientation>
    </subcellularLocation>
    <text evidence="4">Loosely associated with the cytoplasmic side of the inner membrane, probably via SecY.</text>
</comment>
<keyword evidence="1 4" id="KW-1003">Cell membrane</keyword>
<protein>
    <recommendedName>
        <fullName evidence="4">Protein Syd</fullName>
    </recommendedName>
</protein>
<dbReference type="STRING" id="1799789.AX660_17470"/>
<organism evidence="5 6">
    <name type="scientific">Paraglaciecola hydrolytica</name>
    <dbReference type="NCBI Taxonomy" id="1799789"/>
    <lineage>
        <taxon>Bacteria</taxon>
        <taxon>Pseudomonadati</taxon>
        <taxon>Pseudomonadota</taxon>
        <taxon>Gammaproteobacteria</taxon>
        <taxon>Alteromonadales</taxon>
        <taxon>Alteromonadaceae</taxon>
        <taxon>Paraglaciecola</taxon>
    </lineage>
</organism>
<accession>A0A135ZYW0</accession>
<evidence type="ECO:0000313" key="6">
    <source>
        <dbReference type="Proteomes" id="UP000070299"/>
    </source>
</evidence>
<comment type="function">
    <text evidence="4">Interacts with the SecY protein in vivo. May bind preferentially to an uncomplexed state of SecY, thus functioning either as a chelating agent for excess SecY in the cell or as a regulatory factor that negatively controls the translocase function.</text>
</comment>
<dbReference type="Gene3D" id="3.40.1580.20">
    <property type="entry name" value="Syd protein"/>
    <property type="match status" value="1"/>
</dbReference>
<dbReference type="EMBL" id="LSNE01000007">
    <property type="protein sequence ID" value="KXI28169.1"/>
    <property type="molecule type" value="Genomic_DNA"/>
</dbReference>
<dbReference type="Proteomes" id="UP000070299">
    <property type="component" value="Unassembled WGS sequence"/>
</dbReference>
<dbReference type="GO" id="GO:0009898">
    <property type="term" value="C:cytoplasmic side of plasma membrane"/>
    <property type="evidence" value="ECO:0007669"/>
    <property type="project" value="InterPro"/>
</dbReference>
<name>A0A135ZYW0_9ALTE</name>
<dbReference type="InterPro" id="IPR038228">
    <property type="entry name" value="Syd_sf"/>
</dbReference>
<proteinExistence type="inferred from homology"/>
<dbReference type="AlphaFoldDB" id="A0A135ZYW0"/>
<evidence type="ECO:0000256" key="3">
    <source>
        <dbReference type="ARBA" id="ARBA00023136"/>
    </source>
</evidence>
<sequence length="187" mass="21199">MAQAVIDAMNGFIDKFLQTSRSINSALQIEYDPAWPSLCYIPQGSLGEAGGLVSWQPVKQHKPLIWHDFEKALDLQLHPSISTYYQCYWSEHLSAQHASGKLELIQLWNEADFERLQQNLIGHILMKRRLKQTETIFFALTEEEDFILSVKNMSGEVVLEQIGLEPKQVIAPDIASFLSSIEPVIAS</sequence>
<evidence type="ECO:0000256" key="1">
    <source>
        <dbReference type="ARBA" id="ARBA00022475"/>
    </source>
</evidence>
<evidence type="ECO:0000313" key="5">
    <source>
        <dbReference type="EMBL" id="KXI28169.1"/>
    </source>
</evidence>
<dbReference type="CDD" id="cd16323">
    <property type="entry name" value="Syd"/>
    <property type="match status" value="1"/>
</dbReference>
<dbReference type="HAMAP" id="MF_01104">
    <property type="entry name" value="Syd"/>
    <property type="match status" value="1"/>
</dbReference>
<dbReference type="OrthoDB" id="5599437at2"/>
<dbReference type="Pfam" id="PF07348">
    <property type="entry name" value="Syd"/>
    <property type="match status" value="1"/>
</dbReference>
<keyword evidence="3 4" id="KW-0472">Membrane</keyword>
<evidence type="ECO:0000256" key="2">
    <source>
        <dbReference type="ARBA" id="ARBA00022519"/>
    </source>
</evidence>
<dbReference type="RefSeq" id="WP_068378214.1">
    <property type="nucleotide sequence ID" value="NZ_LSNE01000007.1"/>
</dbReference>
<dbReference type="NCBIfam" id="NF003439">
    <property type="entry name" value="PRK04968.1"/>
    <property type="match status" value="1"/>
</dbReference>
<evidence type="ECO:0000256" key="4">
    <source>
        <dbReference type="HAMAP-Rule" id="MF_01104"/>
    </source>
</evidence>
<comment type="caution">
    <text evidence="5">The sequence shown here is derived from an EMBL/GenBank/DDBJ whole genome shotgun (WGS) entry which is preliminary data.</text>
</comment>
<reference evidence="6" key="1">
    <citation type="submission" date="2016-02" db="EMBL/GenBank/DDBJ databases">
        <authorList>
            <person name="Schultz-Johansen M."/>
            <person name="Glaring M.A."/>
            <person name="Bech P.K."/>
            <person name="Stougaard P."/>
        </authorList>
    </citation>
    <scope>NUCLEOTIDE SEQUENCE [LARGE SCALE GENOMIC DNA]</scope>
    <source>
        <strain evidence="6">S66</strain>
    </source>
</reference>
<keyword evidence="2 4" id="KW-0997">Cell inner membrane</keyword>